<keyword evidence="5 8" id="KW-0862">Zinc</keyword>
<evidence type="ECO:0000256" key="6">
    <source>
        <dbReference type="ARBA" id="ARBA00023239"/>
    </source>
</evidence>
<evidence type="ECO:0000256" key="9">
    <source>
        <dbReference type="SAM" id="MobiDB-lite"/>
    </source>
</evidence>
<dbReference type="Proteomes" id="UP000327157">
    <property type="component" value="Chromosome 8"/>
</dbReference>
<dbReference type="AlphaFoldDB" id="A0A5N5HRM0"/>
<evidence type="ECO:0000256" key="7">
    <source>
        <dbReference type="ARBA" id="ARBA00048348"/>
    </source>
</evidence>
<feature type="region of interest" description="Disordered" evidence="9">
    <location>
        <begin position="24"/>
        <end position="65"/>
    </location>
</feature>
<feature type="compositionally biased region" description="Basic and acidic residues" evidence="9">
    <location>
        <begin position="27"/>
        <end position="46"/>
    </location>
</feature>
<comment type="function">
    <text evidence="1">Reversible hydration of carbon dioxide.</text>
</comment>
<dbReference type="EMBL" id="SMOL01000148">
    <property type="protein sequence ID" value="KAB2628802.1"/>
    <property type="molecule type" value="Genomic_DNA"/>
</dbReference>
<dbReference type="InterPro" id="IPR015892">
    <property type="entry name" value="Carbonic_anhydrase_CS"/>
</dbReference>
<keyword evidence="12" id="KW-1185">Reference proteome</keyword>
<evidence type="ECO:0000256" key="5">
    <source>
        <dbReference type="ARBA" id="ARBA00022833"/>
    </source>
</evidence>
<evidence type="ECO:0000256" key="10">
    <source>
        <dbReference type="SAM" id="Phobius"/>
    </source>
</evidence>
<dbReference type="Gene3D" id="3.40.1050.10">
    <property type="entry name" value="Carbonic anhydrase"/>
    <property type="match status" value="1"/>
</dbReference>
<reference evidence="11 12" key="3">
    <citation type="submission" date="2019-11" db="EMBL/GenBank/DDBJ databases">
        <title>A de novo genome assembly of a pear dwarfing rootstock.</title>
        <authorList>
            <person name="Wang F."/>
            <person name="Wang J."/>
            <person name="Li S."/>
            <person name="Zhang Y."/>
            <person name="Fang M."/>
            <person name="Ma L."/>
            <person name="Zhao Y."/>
            <person name="Jiang S."/>
        </authorList>
    </citation>
    <scope>NUCLEOTIDE SEQUENCE [LARGE SCALE GENOMIC DNA]</scope>
    <source>
        <strain evidence="11">S2</strain>
        <tissue evidence="11">Leaf</tissue>
    </source>
</reference>
<dbReference type="CDD" id="cd00884">
    <property type="entry name" value="beta_CA_cladeB"/>
    <property type="match status" value="1"/>
</dbReference>
<dbReference type="InterPro" id="IPR036874">
    <property type="entry name" value="Carbonic_anhydrase_sf"/>
</dbReference>
<evidence type="ECO:0000256" key="8">
    <source>
        <dbReference type="PIRSR" id="PIRSR601765-1"/>
    </source>
</evidence>
<keyword evidence="8" id="KW-0479">Metal-binding</keyword>
<dbReference type="FunFam" id="3.40.1050.10:FF:000003">
    <property type="entry name" value="Carbonic anhydrase"/>
    <property type="match status" value="1"/>
</dbReference>
<dbReference type="InterPro" id="IPR045066">
    <property type="entry name" value="Beta_CA_cladeB"/>
</dbReference>
<protein>
    <recommendedName>
        <fullName evidence="3">carbonic anhydrase</fullName>
        <ecNumber evidence="3">4.2.1.1</ecNumber>
    </recommendedName>
</protein>
<feature type="binding site" evidence="8">
    <location>
        <position position="362"/>
    </location>
    <ligand>
        <name>Zn(2+)</name>
        <dbReference type="ChEBI" id="CHEBI:29105"/>
    </ligand>
</feature>
<keyword evidence="10" id="KW-0472">Membrane</keyword>
<keyword evidence="10" id="KW-1133">Transmembrane helix</keyword>
<reference evidence="12" key="2">
    <citation type="submission" date="2019-10" db="EMBL/GenBank/DDBJ databases">
        <title>A de novo genome assembly of a pear dwarfing rootstock.</title>
        <authorList>
            <person name="Wang F."/>
            <person name="Wang J."/>
            <person name="Li S."/>
            <person name="Zhang Y."/>
            <person name="Fang M."/>
            <person name="Ma L."/>
            <person name="Zhao Y."/>
            <person name="Jiang S."/>
        </authorList>
    </citation>
    <scope>NUCLEOTIDE SEQUENCE [LARGE SCALE GENOMIC DNA]</scope>
</reference>
<keyword evidence="4" id="KW-0702">S-nitrosylation</keyword>
<comment type="similarity">
    <text evidence="2">Belongs to the beta-class carbonic anhydrase family.</text>
</comment>
<evidence type="ECO:0000313" key="12">
    <source>
        <dbReference type="Proteomes" id="UP000327157"/>
    </source>
</evidence>
<evidence type="ECO:0000256" key="4">
    <source>
        <dbReference type="ARBA" id="ARBA00022799"/>
    </source>
</evidence>
<evidence type="ECO:0000313" key="11">
    <source>
        <dbReference type="EMBL" id="KAB2628802.1"/>
    </source>
</evidence>
<feature type="binding site" evidence="8">
    <location>
        <position position="302"/>
    </location>
    <ligand>
        <name>Zn(2+)</name>
        <dbReference type="ChEBI" id="CHEBI:29105"/>
    </ligand>
</feature>
<dbReference type="PANTHER" id="PTHR11002">
    <property type="entry name" value="CARBONIC ANHYDRASE"/>
    <property type="match status" value="1"/>
</dbReference>
<name>A0A5N5HRM0_9ROSA</name>
<dbReference type="EC" id="4.2.1.1" evidence="3"/>
<feature type="transmembrane region" description="Helical" evidence="10">
    <location>
        <begin position="119"/>
        <end position="137"/>
    </location>
</feature>
<dbReference type="GO" id="GO:0008270">
    <property type="term" value="F:zinc ion binding"/>
    <property type="evidence" value="ECO:0007669"/>
    <property type="project" value="InterPro"/>
</dbReference>
<dbReference type="PROSITE" id="PS00704">
    <property type="entry name" value="PROK_CO2_ANHYDRASE_1"/>
    <property type="match status" value="1"/>
</dbReference>
<reference evidence="11 12" key="1">
    <citation type="submission" date="2019-09" db="EMBL/GenBank/DDBJ databases">
        <authorList>
            <person name="Ou C."/>
        </authorList>
    </citation>
    <scope>NUCLEOTIDE SEQUENCE [LARGE SCALE GENOMIC DNA]</scope>
    <source>
        <strain evidence="11">S2</strain>
        <tissue evidence="11">Leaf</tissue>
    </source>
</reference>
<accession>A0A5N5HRM0</accession>
<evidence type="ECO:0000256" key="3">
    <source>
        <dbReference type="ARBA" id="ARBA00012925"/>
    </source>
</evidence>
<dbReference type="GO" id="GO:0004089">
    <property type="term" value="F:carbonate dehydratase activity"/>
    <property type="evidence" value="ECO:0007669"/>
    <property type="project" value="UniProtKB-EC"/>
</dbReference>
<comment type="catalytic activity">
    <reaction evidence="7">
        <text>hydrogencarbonate + H(+) = CO2 + H2O</text>
        <dbReference type="Rhea" id="RHEA:10748"/>
        <dbReference type="ChEBI" id="CHEBI:15377"/>
        <dbReference type="ChEBI" id="CHEBI:15378"/>
        <dbReference type="ChEBI" id="CHEBI:16526"/>
        <dbReference type="ChEBI" id="CHEBI:17544"/>
        <dbReference type="EC" id="4.2.1.1"/>
    </reaction>
</comment>
<dbReference type="OrthoDB" id="10248475at2759"/>
<feature type="binding site" evidence="8">
    <location>
        <position position="359"/>
    </location>
    <ligand>
        <name>Zn(2+)</name>
        <dbReference type="ChEBI" id="CHEBI:29105"/>
    </ligand>
</feature>
<comment type="cofactor">
    <cofactor evidence="8">
        <name>Zn(2+)</name>
        <dbReference type="ChEBI" id="CHEBI:29105"/>
    </cofactor>
    <text evidence="8">Binds 1 zinc ion per subunit.</text>
</comment>
<dbReference type="PANTHER" id="PTHR11002:SF19">
    <property type="entry name" value="BETA CARBONIC ANHYDRASE 6, MITOCHONDRIAL"/>
    <property type="match status" value="1"/>
</dbReference>
<comment type="caution">
    <text evidence="11">The sequence shown here is derived from an EMBL/GenBank/DDBJ whole genome shotgun (WGS) entry which is preliminary data.</text>
</comment>
<proteinExistence type="inferred from homology"/>
<dbReference type="GO" id="GO:0015976">
    <property type="term" value="P:carbon utilization"/>
    <property type="evidence" value="ECO:0007669"/>
    <property type="project" value="InterPro"/>
</dbReference>
<dbReference type="InterPro" id="IPR001765">
    <property type="entry name" value="Carbonic_anhydrase"/>
</dbReference>
<sequence>MILKQNNGCYREILLKALEQVSSPKSDISKKQGSKSKENVAVDLSRRKSSHNHARENPQTDSSNLVRVSPRKRNVVIPQSKVEQKTLLALRVGNANGKAFKQSGAEVVSKSKEVALDKINAFFFIVFTFIYLFIYQINRFLKYLFAKLIFLLKAGREMVWPIPSKLARWMIPTLVCRDSFGCCSLVSGLTNSSLAQIPRKSSVPNKTNSAQVEGIPVQFPPSIKNNLVLRPEASNDSEDLAGEFTKFKVENVSKAKDGMDSFVAMKERFLSFKRHKFLKESEHFQTLAQVQAPKFMVIACADSRVCPSNILGFQPGEAFMVRNVANLVPPFEYGTSETNAALEFAVNTLQVENILVIGHSSCAGIQTLLRMQDDGDSSSFTQSWVNNAKIAKLRTKSIAQHLSFEQQCRHCEKESINRSLVNLRTYPWIENKAKKELICLHGGYYDFSSCTFEKWSLDINGSSSFVGGRYLIKDEALWS</sequence>
<organism evidence="11 12">
    <name type="scientific">Pyrus ussuriensis x Pyrus communis</name>
    <dbReference type="NCBI Taxonomy" id="2448454"/>
    <lineage>
        <taxon>Eukaryota</taxon>
        <taxon>Viridiplantae</taxon>
        <taxon>Streptophyta</taxon>
        <taxon>Embryophyta</taxon>
        <taxon>Tracheophyta</taxon>
        <taxon>Spermatophyta</taxon>
        <taxon>Magnoliopsida</taxon>
        <taxon>eudicotyledons</taxon>
        <taxon>Gunneridae</taxon>
        <taxon>Pentapetalae</taxon>
        <taxon>rosids</taxon>
        <taxon>fabids</taxon>
        <taxon>Rosales</taxon>
        <taxon>Rosaceae</taxon>
        <taxon>Amygdaloideae</taxon>
        <taxon>Maleae</taxon>
        <taxon>Pyrus</taxon>
    </lineage>
</organism>
<gene>
    <name evidence="11" type="ORF">D8674_033597</name>
</gene>
<feature type="binding site" evidence="8">
    <location>
        <position position="300"/>
    </location>
    <ligand>
        <name>Zn(2+)</name>
        <dbReference type="ChEBI" id="CHEBI:29105"/>
    </ligand>
</feature>
<evidence type="ECO:0000256" key="1">
    <source>
        <dbReference type="ARBA" id="ARBA00002904"/>
    </source>
</evidence>
<dbReference type="Pfam" id="PF00484">
    <property type="entry name" value="Pro_CA"/>
    <property type="match status" value="1"/>
</dbReference>
<keyword evidence="6" id="KW-0456">Lyase</keyword>
<keyword evidence="10" id="KW-0812">Transmembrane</keyword>
<dbReference type="SUPFAM" id="SSF53056">
    <property type="entry name" value="beta-carbonic anhydrase, cab"/>
    <property type="match status" value="1"/>
</dbReference>
<dbReference type="SMART" id="SM00947">
    <property type="entry name" value="Pro_CA"/>
    <property type="match status" value="1"/>
</dbReference>
<evidence type="ECO:0000256" key="2">
    <source>
        <dbReference type="ARBA" id="ARBA00006217"/>
    </source>
</evidence>